<feature type="coiled-coil region" evidence="1">
    <location>
        <begin position="939"/>
        <end position="966"/>
    </location>
</feature>
<keyword evidence="3" id="KW-1133">Transmembrane helix</keyword>
<proteinExistence type="predicted"/>
<dbReference type="Proteomes" id="UP000526302">
    <property type="component" value="Unassembled WGS sequence"/>
</dbReference>
<reference evidence="4 5" key="1">
    <citation type="journal article" date="2020" name="Biotechnol. Biofuels">
        <title>New insights from the biogas microbiome by comprehensive genome-resolved metagenomics of nearly 1600 species originating from multiple anaerobic digesters.</title>
        <authorList>
            <person name="Campanaro S."/>
            <person name="Treu L."/>
            <person name="Rodriguez-R L.M."/>
            <person name="Kovalovszki A."/>
            <person name="Ziels R.M."/>
            <person name="Maus I."/>
            <person name="Zhu X."/>
            <person name="Kougias P.G."/>
            <person name="Basile A."/>
            <person name="Luo G."/>
            <person name="Schluter A."/>
            <person name="Konstantinidis K.T."/>
            <person name="Angelidaki I."/>
        </authorList>
    </citation>
    <scope>NUCLEOTIDE SEQUENCE [LARGE SCALE GENOMIC DNA]</scope>
    <source>
        <strain evidence="4">AS22ysBPME_79</strain>
    </source>
</reference>
<keyword evidence="3" id="KW-0812">Transmembrane</keyword>
<dbReference type="EMBL" id="JAAZKV010000019">
    <property type="protein sequence ID" value="NMA44718.1"/>
    <property type="molecule type" value="Genomic_DNA"/>
</dbReference>
<feature type="compositionally biased region" description="Acidic residues" evidence="2">
    <location>
        <begin position="11"/>
        <end position="33"/>
    </location>
</feature>
<comment type="caution">
    <text evidence="4">The sequence shown here is derived from an EMBL/GenBank/DDBJ whole genome shotgun (WGS) entry which is preliminary data.</text>
</comment>
<evidence type="ECO:0000313" key="4">
    <source>
        <dbReference type="EMBL" id="NMA44718.1"/>
    </source>
</evidence>
<keyword evidence="1" id="KW-0175">Coiled coil</keyword>
<protein>
    <submittedName>
        <fullName evidence="4">Uncharacterized protein</fullName>
    </submittedName>
</protein>
<name>A0A7K4BZQ7_9ARCH</name>
<organism evidence="4 5">
    <name type="scientific">Candidatus Iainarchaeum sp</name>
    <dbReference type="NCBI Taxonomy" id="3101447"/>
    <lineage>
        <taxon>Archaea</taxon>
        <taxon>Candidatus Iainarchaeota</taxon>
        <taxon>Candidatus Iainarchaeia</taxon>
        <taxon>Candidatus Iainarchaeales</taxon>
        <taxon>Candidatus Iainarchaeaceae</taxon>
        <taxon>Candidatus Iainarchaeum</taxon>
    </lineage>
</organism>
<accession>A0A7K4BZQ7</accession>
<feature type="transmembrane region" description="Helical" evidence="3">
    <location>
        <begin position="64"/>
        <end position="85"/>
    </location>
</feature>
<sequence length="1716" mass="190716">MGKKINHDQDSVEDYNEDYDENYNEDFGEDYDYYDSPQNSGSSNGSSNGSSGGSGFSLFLNKKIFSVFVIILFVLFLLLIAFFVLPTFRPDVFANYSLKNESGEKIGAKVVILDSNQELVNIFLSDGNKLVKTVSPRQRTTIVLNPQKISGGNIKNVVVVNRNNGARIVLSSDSYSINEDGSISISINPEDDFGLDNDFFDSLETNPDQAFSDFTIELTIENTNENGDRETVVYEIPAQLLYSDFSGTGCIELNRTEVYESTHNGFLEVNAKLKVSCETNEPLYSMVNWSTERMGNVEVLFDEYTDGSVISPFSPTKLKPLKIGTHNLKIIYSPLKEYGGQKGSFDLLFGSGESEAKIVFDVVGDNLEQCIQVTTLDPVIENENDTAQINIDASKCYSNKIDIYVCDGDPTCSFTTEGGINLSQSHFTLSGSTKSKTIIINREEIPGVYGISVKARIPGLEKNFIDEKEILVKPTTELVYPDRFVVSLIGKEARDLVKVRNKSLSEKIDVEASVCDIYNNSLGTNSAGGTGKNTISEIYTLGIGNSSNAWWAKMHASPKLYSGTGKYQAAVYENLGQIDSMMKSIQYMSRTKNADIKKAYLDIIETNKLIDESINTIDDALISSQKLNDATKENEEFKDADFSVQVTSLGMSSYSLYSAMTGQCMKTTAAELKTKNYAASTSACVLAKPEAELASAQISFANREACGNLLTQTIGIYETVNNAKGIYDQIEAISNQDSISAEKSLEKTEEAASHFEEAKKISLESLNTAELILEYASLDDLTTISKDYFEVKKYLEQAKTENETILAKLKLARESFVDADDELTTEIGDIPEEWEIYNSFGMLAAQAYDMIGNIIAGQSTLEAHYSLADGHLLNSAEAAKACTGEDCASCGTIAAAGEAMKVYLTEHLAELQKDRLLGATVSQAISVSLQSYQTWRGLSQNYVDELNDAKEKYNSARDKIDSAIVSSENALVSIDVAIESADYLARESAKISEATTYTKDFTYLSEDFDQKTMTGFISTGVAVGFINGAYDGGVYSTKKVSSSEDCGNKVKFTLMDYVINLLHDTKEVIVSEENVNAFFSFYELKTFDFYKEQETSLVFTNGGLKKNSYGIVSIPINKHKHDPVVTPTTDFGPFNIPDSSKEEITYKYHFKFNGAPRKNSSTKTSAVCENGLLVGSTGSEALPKVLLAWNWNDIVESKTKNKYLDSTQLAIMVSKKLSAFDEFLSSSGASCPTNPGEKIIETIKPIDVSFTKSNTCYIPLSTREYEGKPALYYHLSSNPSIMSPDNYDEFFEGPIPTKKEEGLALIDFNVYLMRDGLGKDFQHDFVTEYTRSIMKASVNFTNPNNGFYKYFKSKDKFYFTSETNEYDSKQEFILPDAGLYRIQILIDFDDETKPRLFNDGVLTAKIKVIPTLLQPINENYSPLYYTPFDGSVGLNVSNNRTGYGSSLYLGENFSISKEDGSYLSKDQQKSLVKTKNITINDFKTLNSLPSRRGKILEYGYNYSYPKNYYEDSNSVFVYSPTTATPLLISMNAIEGQYPIFTYLPIKGTTELKPTKDNLFLLTGVNDCKDPFGIDIKKTLNKTPDLLLGSQYGLSFDSSKYSGKILARTVAYTPTKEPYELSFTPGGKIIITNNTETPTKVPLQGITGMHYNDSINNSQINQLSEIFKAVEEKSICISNTSGKEIYWWPEDYLFEKENTQENSLLEKEQEEKTKCIK</sequence>
<evidence type="ECO:0000256" key="2">
    <source>
        <dbReference type="SAM" id="MobiDB-lite"/>
    </source>
</evidence>
<feature type="compositionally biased region" description="Basic and acidic residues" evidence="2">
    <location>
        <begin position="1"/>
        <end position="10"/>
    </location>
</feature>
<evidence type="ECO:0000313" key="5">
    <source>
        <dbReference type="Proteomes" id="UP000526302"/>
    </source>
</evidence>
<feature type="compositionally biased region" description="Low complexity" evidence="2">
    <location>
        <begin position="39"/>
        <end position="48"/>
    </location>
</feature>
<gene>
    <name evidence="4" type="ORF">GX950_02835</name>
</gene>
<keyword evidence="3" id="KW-0472">Membrane</keyword>
<feature type="region of interest" description="Disordered" evidence="2">
    <location>
        <begin position="1"/>
        <end position="48"/>
    </location>
</feature>
<evidence type="ECO:0000256" key="3">
    <source>
        <dbReference type="SAM" id="Phobius"/>
    </source>
</evidence>
<evidence type="ECO:0000256" key="1">
    <source>
        <dbReference type="SAM" id="Coils"/>
    </source>
</evidence>